<organism evidence="1 2">
    <name type="scientific">Amphibalanus amphitrite</name>
    <name type="common">Striped barnacle</name>
    <name type="synonym">Balanus amphitrite</name>
    <dbReference type="NCBI Taxonomy" id="1232801"/>
    <lineage>
        <taxon>Eukaryota</taxon>
        <taxon>Metazoa</taxon>
        <taxon>Ecdysozoa</taxon>
        <taxon>Arthropoda</taxon>
        <taxon>Crustacea</taxon>
        <taxon>Multicrustacea</taxon>
        <taxon>Cirripedia</taxon>
        <taxon>Thoracica</taxon>
        <taxon>Thoracicalcarea</taxon>
        <taxon>Balanomorpha</taxon>
        <taxon>Balanoidea</taxon>
        <taxon>Balanidae</taxon>
        <taxon>Amphibalaninae</taxon>
        <taxon>Amphibalanus</taxon>
    </lineage>
</organism>
<dbReference type="GO" id="GO:0019843">
    <property type="term" value="F:rRNA binding"/>
    <property type="evidence" value="ECO:0007669"/>
    <property type="project" value="InterPro"/>
</dbReference>
<gene>
    <name evidence="1" type="primary">mRpS6</name>
    <name evidence="1" type="ORF">FJT64_000445</name>
</gene>
<dbReference type="GO" id="GO:0005840">
    <property type="term" value="C:ribosome"/>
    <property type="evidence" value="ECO:0007669"/>
    <property type="project" value="UniProtKB-KW"/>
</dbReference>
<evidence type="ECO:0000313" key="1">
    <source>
        <dbReference type="EMBL" id="KAF0298609.1"/>
    </source>
</evidence>
<accession>A0A6A4W099</accession>
<reference evidence="1 2" key="1">
    <citation type="submission" date="2019-07" db="EMBL/GenBank/DDBJ databases">
        <title>Draft genome assembly of a fouling barnacle, Amphibalanus amphitrite (Darwin, 1854): The first reference genome for Thecostraca.</title>
        <authorList>
            <person name="Kim W."/>
        </authorList>
    </citation>
    <scope>NUCLEOTIDE SEQUENCE [LARGE SCALE GENOMIC DNA]</scope>
    <source>
        <strain evidence="1">SNU_AA5</strain>
        <tissue evidence="1">Soma without cirri and trophi</tissue>
    </source>
</reference>
<proteinExistence type="predicted"/>
<dbReference type="Proteomes" id="UP000440578">
    <property type="component" value="Unassembled WGS sequence"/>
</dbReference>
<sequence>MIRPALVQTVKRTAELVMDRGGYIRKVESLGTRALPSRMAAHGLRHSEGRAEVKQMLAAVEKKEQRQKKFKPNTKLDFYPFQR</sequence>
<dbReference type="Gene3D" id="3.30.70.60">
    <property type="match status" value="1"/>
</dbReference>
<keyword evidence="2" id="KW-1185">Reference proteome</keyword>
<dbReference type="GO" id="GO:0003735">
    <property type="term" value="F:structural constituent of ribosome"/>
    <property type="evidence" value="ECO:0007669"/>
    <property type="project" value="InterPro"/>
</dbReference>
<name>A0A6A4W099_AMPAM</name>
<keyword evidence="1" id="KW-0687">Ribonucleoprotein</keyword>
<comment type="caution">
    <text evidence="1">The sequence shown here is derived from an EMBL/GenBank/DDBJ whole genome shotgun (WGS) entry which is preliminary data.</text>
</comment>
<dbReference type="OrthoDB" id="268530at2759"/>
<dbReference type="AlphaFoldDB" id="A0A6A4W099"/>
<dbReference type="GO" id="GO:0006412">
    <property type="term" value="P:translation"/>
    <property type="evidence" value="ECO:0007669"/>
    <property type="project" value="InterPro"/>
</dbReference>
<dbReference type="SUPFAM" id="SSF54995">
    <property type="entry name" value="Ribosomal protein S6"/>
    <property type="match status" value="1"/>
</dbReference>
<dbReference type="InterPro" id="IPR014717">
    <property type="entry name" value="Transl_elong_EF1B/ribsomal_bS6"/>
</dbReference>
<protein>
    <submittedName>
        <fullName evidence="1">Putative 28S ribosomal protein S6, mitochondrial</fullName>
    </submittedName>
</protein>
<evidence type="ECO:0000313" key="2">
    <source>
        <dbReference type="Proteomes" id="UP000440578"/>
    </source>
</evidence>
<dbReference type="EMBL" id="VIIS01001420">
    <property type="protein sequence ID" value="KAF0298609.1"/>
    <property type="molecule type" value="Genomic_DNA"/>
</dbReference>
<keyword evidence="1" id="KW-0689">Ribosomal protein</keyword>
<dbReference type="InterPro" id="IPR035980">
    <property type="entry name" value="Ribosomal_bS6_sf"/>
</dbReference>